<evidence type="ECO:0000256" key="1">
    <source>
        <dbReference type="ARBA" id="ARBA00023015"/>
    </source>
</evidence>
<dbReference type="GO" id="GO:0005634">
    <property type="term" value="C:nucleus"/>
    <property type="evidence" value="ECO:0007669"/>
    <property type="project" value="TreeGrafter"/>
</dbReference>
<comment type="caution">
    <text evidence="7">The sequence shown here is derived from an EMBL/GenBank/DDBJ whole genome shotgun (WGS) entry which is preliminary data.</text>
</comment>
<dbReference type="Pfam" id="PF04082">
    <property type="entry name" value="Fungal_trans"/>
    <property type="match status" value="1"/>
</dbReference>
<evidence type="ECO:0000313" key="8">
    <source>
        <dbReference type="Proteomes" id="UP001147746"/>
    </source>
</evidence>
<dbReference type="EMBL" id="JAPZBO010000010">
    <property type="protein sequence ID" value="KAJ5299281.1"/>
    <property type="molecule type" value="Genomic_DNA"/>
</dbReference>
<dbReference type="PANTHER" id="PTHR47424:SF3">
    <property type="entry name" value="REGULATORY PROTEIN GAL4"/>
    <property type="match status" value="1"/>
</dbReference>
<dbReference type="GO" id="GO:0000981">
    <property type="term" value="F:DNA-binding transcription factor activity, RNA polymerase II-specific"/>
    <property type="evidence" value="ECO:0007669"/>
    <property type="project" value="TreeGrafter"/>
</dbReference>
<evidence type="ECO:0000256" key="4">
    <source>
        <dbReference type="ARBA" id="ARBA00023242"/>
    </source>
</evidence>
<proteinExistence type="predicted"/>
<gene>
    <name evidence="7" type="ORF">N7476_010838</name>
</gene>
<dbReference type="AlphaFoldDB" id="A0A9W9GH07"/>
<sequence>MATDTDARKSPDAAQGRIAIDHSTEQCGQRSVHRNDRSQNDDDENASLYSGIIPTGSLFGASSGAHILHEVGTVTGPRSAFANKRQQTSQTLPHNKLPKLQRQASQRDYSDVQFVIPTRKVADHLLNIYWDYVDSAYPWLDRSSIESAYETLWIKDGQLSINERALHCILNLMFATSCVASQAQPPLSRYQSSVEFFDRAQELMSYELMDIYNFEIIQILLLTAVYLQHEKMPQKCLRNISTAIHIAQELGLHMPETIESINDSRERGIARQVWNGCVIMDRIASMTFGFDLKIPQSVAKKGLNYLALNSVEVSSGAGRRSLPSKLNFYVSFCRLHYIIGEVLETFYYFVDSDIDRAASRNIAGERLGSSLSFDKYASLLKIESELCNWAQSLHPFFQMPSDLEDPTPTKHITREANVLRARPFLLQLHHQGAGSTPAFGLYSDDQIMQHVIFQCQVQCTKAARDMIEFIVRNLPEQKQAYLLPSYWYTVSYVYMAVTMLLAAQMSPRIVETFSAAHLKEMLEQARGILKDYEKHTPLASRCRSVIKLIEEKMDIHGLGTEQVLGEPLEEILNREGTIEQREYMEGEEPQNLAWVENYAFDWNDWPMFFAQLDDEPSPTVRFEQDT</sequence>
<dbReference type="GO" id="GO:0000435">
    <property type="term" value="P:positive regulation of transcription from RNA polymerase II promoter by galactose"/>
    <property type="evidence" value="ECO:0007669"/>
    <property type="project" value="TreeGrafter"/>
</dbReference>
<feature type="compositionally biased region" description="Basic and acidic residues" evidence="5">
    <location>
        <begin position="1"/>
        <end position="11"/>
    </location>
</feature>
<keyword evidence="8" id="KW-1185">Reference proteome</keyword>
<feature type="region of interest" description="Disordered" evidence="5">
    <location>
        <begin position="1"/>
        <end position="47"/>
    </location>
</feature>
<dbReference type="OrthoDB" id="424974at2759"/>
<reference evidence="7" key="2">
    <citation type="journal article" date="2023" name="IMA Fungus">
        <title>Comparative genomic study of the Penicillium genus elucidates a diverse pangenome and 15 lateral gene transfer events.</title>
        <authorList>
            <person name="Petersen C."/>
            <person name="Sorensen T."/>
            <person name="Nielsen M.R."/>
            <person name="Sondergaard T.E."/>
            <person name="Sorensen J.L."/>
            <person name="Fitzpatrick D.A."/>
            <person name="Frisvad J.C."/>
            <person name="Nielsen K.L."/>
        </authorList>
    </citation>
    <scope>NUCLEOTIDE SEQUENCE</scope>
    <source>
        <strain evidence="7">IBT 21472</strain>
    </source>
</reference>
<evidence type="ECO:0000259" key="6">
    <source>
        <dbReference type="Pfam" id="PF04082"/>
    </source>
</evidence>
<dbReference type="Proteomes" id="UP001147746">
    <property type="component" value="Unassembled WGS sequence"/>
</dbReference>
<protein>
    <submittedName>
        <fullName evidence="7">Transcriptional regulator family: Fungal Specific TF</fullName>
    </submittedName>
</protein>
<keyword evidence="1" id="KW-0805">Transcription regulation</keyword>
<feature type="domain" description="Xylanolytic transcriptional activator regulatory" evidence="6">
    <location>
        <begin position="126"/>
        <end position="292"/>
    </location>
</feature>
<evidence type="ECO:0000256" key="3">
    <source>
        <dbReference type="ARBA" id="ARBA00023163"/>
    </source>
</evidence>
<dbReference type="InterPro" id="IPR051127">
    <property type="entry name" value="Fungal_SecMet_Regulators"/>
</dbReference>
<dbReference type="PANTHER" id="PTHR47424">
    <property type="entry name" value="REGULATORY PROTEIN GAL4"/>
    <property type="match status" value="1"/>
</dbReference>
<dbReference type="InterPro" id="IPR007219">
    <property type="entry name" value="XnlR_reg_dom"/>
</dbReference>
<dbReference type="GO" id="GO:0006351">
    <property type="term" value="P:DNA-templated transcription"/>
    <property type="evidence" value="ECO:0007669"/>
    <property type="project" value="InterPro"/>
</dbReference>
<keyword evidence="4" id="KW-0539">Nucleus</keyword>
<evidence type="ECO:0000313" key="7">
    <source>
        <dbReference type="EMBL" id="KAJ5299281.1"/>
    </source>
</evidence>
<reference evidence="7" key="1">
    <citation type="submission" date="2022-12" db="EMBL/GenBank/DDBJ databases">
        <authorList>
            <person name="Petersen C."/>
        </authorList>
    </citation>
    <scope>NUCLEOTIDE SEQUENCE</scope>
    <source>
        <strain evidence="7">IBT 21472</strain>
    </source>
</reference>
<evidence type="ECO:0000256" key="5">
    <source>
        <dbReference type="SAM" id="MobiDB-lite"/>
    </source>
</evidence>
<accession>A0A9W9GH07</accession>
<name>A0A9W9GH07_9EURO</name>
<keyword evidence="2" id="KW-0238">DNA-binding</keyword>
<keyword evidence="3" id="KW-0804">Transcription</keyword>
<organism evidence="7 8">
    <name type="scientific">Penicillium atrosanguineum</name>
    <dbReference type="NCBI Taxonomy" id="1132637"/>
    <lineage>
        <taxon>Eukaryota</taxon>
        <taxon>Fungi</taxon>
        <taxon>Dikarya</taxon>
        <taxon>Ascomycota</taxon>
        <taxon>Pezizomycotina</taxon>
        <taxon>Eurotiomycetes</taxon>
        <taxon>Eurotiomycetidae</taxon>
        <taxon>Eurotiales</taxon>
        <taxon>Aspergillaceae</taxon>
        <taxon>Penicillium</taxon>
    </lineage>
</organism>
<dbReference type="GO" id="GO:0000978">
    <property type="term" value="F:RNA polymerase II cis-regulatory region sequence-specific DNA binding"/>
    <property type="evidence" value="ECO:0007669"/>
    <property type="project" value="TreeGrafter"/>
</dbReference>
<dbReference type="CDD" id="cd12148">
    <property type="entry name" value="fungal_TF_MHR"/>
    <property type="match status" value="1"/>
</dbReference>
<dbReference type="GO" id="GO:0008270">
    <property type="term" value="F:zinc ion binding"/>
    <property type="evidence" value="ECO:0007669"/>
    <property type="project" value="InterPro"/>
</dbReference>
<evidence type="ECO:0000256" key="2">
    <source>
        <dbReference type="ARBA" id="ARBA00023125"/>
    </source>
</evidence>